<organism evidence="8 9">
    <name type="scientific">Paenibacillus sambharensis</name>
    <dbReference type="NCBI Taxonomy" id="1803190"/>
    <lineage>
        <taxon>Bacteria</taxon>
        <taxon>Bacillati</taxon>
        <taxon>Bacillota</taxon>
        <taxon>Bacilli</taxon>
        <taxon>Bacillales</taxon>
        <taxon>Paenibacillaceae</taxon>
        <taxon>Paenibacillus</taxon>
    </lineage>
</organism>
<keyword evidence="2" id="KW-1003">Cell membrane</keyword>
<evidence type="ECO:0000313" key="9">
    <source>
        <dbReference type="Proteomes" id="UP000249522"/>
    </source>
</evidence>
<keyword evidence="9" id="KW-1185">Reference proteome</keyword>
<dbReference type="Pfam" id="PF06081">
    <property type="entry name" value="ArAE_1"/>
    <property type="match status" value="1"/>
</dbReference>
<feature type="transmembrane region" description="Helical" evidence="7">
    <location>
        <begin position="98"/>
        <end position="114"/>
    </location>
</feature>
<accession>A0A2W1L284</accession>
<keyword evidence="3 7" id="KW-0812">Transmembrane</keyword>
<evidence type="ECO:0008006" key="10">
    <source>
        <dbReference type="Google" id="ProtNLM"/>
    </source>
</evidence>
<feature type="transmembrane region" description="Helical" evidence="7">
    <location>
        <begin position="120"/>
        <end position="141"/>
    </location>
</feature>
<proteinExistence type="predicted"/>
<dbReference type="RefSeq" id="WP_111149475.1">
    <property type="nucleotide sequence ID" value="NZ_QKRB01000058.1"/>
</dbReference>
<dbReference type="GO" id="GO:0005886">
    <property type="term" value="C:plasma membrane"/>
    <property type="evidence" value="ECO:0007669"/>
    <property type="project" value="UniProtKB-SubCell"/>
</dbReference>
<keyword evidence="4 7" id="KW-1133">Transmembrane helix</keyword>
<evidence type="ECO:0000256" key="7">
    <source>
        <dbReference type="SAM" id="Phobius"/>
    </source>
</evidence>
<keyword evidence="6" id="KW-0175">Coiled coil</keyword>
<keyword evidence="5 7" id="KW-0472">Membrane</keyword>
<evidence type="ECO:0000256" key="4">
    <source>
        <dbReference type="ARBA" id="ARBA00022989"/>
    </source>
</evidence>
<sequence>MTIGARVLKTGVAVALAIFVSGLFHFPSPIIAAVAAIFTIQPSIYRSWKQVLDQVQSNVLGAIIALASVQVLGSTPISVGLVCIAVILLNIKLKMESAIGLTLVTVVAVMEANSEGWDYALGRFLMVMAGMGCAFFVNVLLFPPRPKKQFIDQIREAYGQLSLLLRTAISNEIKEQVHKEEKDRLNGTLRKLDERYSLFEEERSVRPENKHERARQLLLSKQMIKALRKGEDLLDAIEEHYFSAPGAEEWSLRFDERLEELTKYHEQILLKSEGKLKNSAQIEPEEGREGLFVSELTHYVSANPDGHKRLIFVATALFEYAYQLRRLDKLVNQIEERKEH</sequence>
<evidence type="ECO:0000256" key="6">
    <source>
        <dbReference type="SAM" id="Coils"/>
    </source>
</evidence>
<evidence type="ECO:0000256" key="3">
    <source>
        <dbReference type="ARBA" id="ARBA00022692"/>
    </source>
</evidence>
<reference evidence="8 9" key="1">
    <citation type="submission" date="2018-06" db="EMBL/GenBank/DDBJ databases">
        <title>Paenibacillus imtechensis sp. nov.</title>
        <authorList>
            <person name="Pinnaka A.K."/>
            <person name="Singh H."/>
            <person name="Kaur M."/>
        </authorList>
    </citation>
    <scope>NUCLEOTIDE SEQUENCE [LARGE SCALE GENOMIC DNA]</scope>
    <source>
        <strain evidence="8 9">SMB1</strain>
    </source>
</reference>
<evidence type="ECO:0000256" key="2">
    <source>
        <dbReference type="ARBA" id="ARBA00022475"/>
    </source>
</evidence>
<dbReference type="Proteomes" id="UP000249522">
    <property type="component" value="Unassembled WGS sequence"/>
</dbReference>
<dbReference type="PANTHER" id="PTHR30509">
    <property type="entry name" value="P-HYDROXYBENZOIC ACID EFFLUX PUMP SUBUNIT-RELATED"/>
    <property type="match status" value="1"/>
</dbReference>
<gene>
    <name evidence="8" type="ORF">DNH61_24250</name>
</gene>
<evidence type="ECO:0000313" key="8">
    <source>
        <dbReference type="EMBL" id="PZD93163.1"/>
    </source>
</evidence>
<comment type="subcellular location">
    <subcellularLocation>
        <location evidence="1">Cell membrane</location>
        <topology evidence="1">Multi-pass membrane protein</topology>
    </subcellularLocation>
</comment>
<comment type="caution">
    <text evidence="8">The sequence shown here is derived from an EMBL/GenBank/DDBJ whole genome shotgun (WGS) entry which is preliminary data.</text>
</comment>
<feature type="transmembrane region" description="Helical" evidence="7">
    <location>
        <begin position="60"/>
        <end position="91"/>
    </location>
</feature>
<dbReference type="PANTHER" id="PTHR30509:SF27">
    <property type="entry name" value="UPF0421 PROTEIN YGAE"/>
    <property type="match status" value="1"/>
</dbReference>
<name>A0A2W1L284_9BACL</name>
<feature type="coiled-coil region" evidence="6">
    <location>
        <begin position="175"/>
        <end position="202"/>
    </location>
</feature>
<feature type="transmembrane region" description="Helical" evidence="7">
    <location>
        <begin position="12"/>
        <end position="40"/>
    </location>
</feature>
<dbReference type="OrthoDB" id="1653617at2"/>
<protein>
    <recommendedName>
        <fullName evidence="10">Aromatic acid exporter family protein</fullName>
    </recommendedName>
</protein>
<evidence type="ECO:0000256" key="1">
    <source>
        <dbReference type="ARBA" id="ARBA00004651"/>
    </source>
</evidence>
<dbReference type="InterPro" id="IPR010343">
    <property type="entry name" value="ArAE_1"/>
</dbReference>
<dbReference type="EMBL" id="QKRB01000058">
    <property type="protein sequence ID" value="PZD93163.1"/>
    <property type="molecule type" value="Genomic_DNA"/>
</dbReference>
<dbReference type="AlphaFoldDB" id="A0A2W1L284"/>
<evidence type="ECO:0000256" key="5">
    <source>
        <dbReference type="ARBA" id="ARBA00023136"/>
    </source>
</evidence>